<keyword evidence="7 10" id="KW-0546">Nucleotide metabolism</keyword>
<keyword evidence="4 10" id="KW-0547">Nucleotide-binding</keyword>
<comment type="caution">
    <text evidence="12">The sequence shown here is derived from an EMBL/GenBank/DDBJ whole genome shotgun (WGS) entry which is preliminary data.</text>
</comment>
<evidence type="ECO:0000256" key="3">
    <source>
        <dbReference type="ARBA" id="ARBA00022723"/>
    </source>
</evidence>
<dbReference type="HAMAP" id="MF_01405">
    <property type="entry name" value="Non_canon_purine_NTPase"/>
    <property type="match status" value="1"/>
</dbReference>
<dbReference type="AlphaFoldDB" id="A0A9X2R9Q6"/>
<dbReference type="EC" id="3.6.1.66" evidence="10"/>
<organism evidence="12 13">
    <name type="scientific">Christiangramia oceanisediminis</name>
    <dbReference type="NCBI Taxonomy" id="2920386"/>
    <lineage>
        <taxon>Bacteria</taxon>
        <taxon>Pseudomonadati</taxon>
        <taxon>Bacteroidota</taxon>
        <taxon>Flavobacteriia</taxon>
        <taxon>Flavobacteriales</taxon>
        <taxon>Flavobacteriaceae</taxon>
        <taxon>Christiangramia</taxon>
    </lineage>
</organism>
<dbReference type="InterPro" id="IPR020922">
    <property type="entry name" value="dITP/XTP_pyrophosphatase"/>
</dbReference>
<evidence type="ECO:0000256" key="9">
    <source>
        <dbReference type="ARBA" id="ARBA00052017"/>
    </source>
</evidence>
<evidence type="ECO:0000256" key="1">
    <source>
        <dbReference type="ARBA" id="ARBA00008023"/>
    </source>
</evidence>
<dbReference type="FunFam" id="3.90.950.10:FF:000001">
    <property type="entry name" value="dITP/XTP pyrophosphatase"/>
    <property type="match status" value="1"/>
</dbReference>
<evidence type="ECO:0000256" key="5">
    <source>
        <dbReference type="ARBA" id="ARBA00022801"/>
    </source>
</evidence>
<dbReference type="GO" id="GO:0036220">
    <property type="term" value="F:ITP diphosphatase activity"/>
    <property type="evidence" value="ECO:0007669"/>
    <property type="project" value="UniProtKB-UniRule"/>
</dbReference>
<sequence length="190" mass="21319">MKLVFATHNKNKFNEVQTMLPSHIELLSLEDIGCTEEIEETGDTIDENAILKAEYVKNNYGHDCFADDTGLEVDSLAGAPGVFSARYAGEPKDDNANIEKLLRQLEKQNDRSARFKTVIALNLDGRENLFTGICQGVILKERIGSMGFGYDPVFQPKGYTKSFAEMNMDEKSVISHRGIAFRELIEYLSK</sequence>
<keyword evidence="3 10" id="KW-0479">Metal-binding</keyword>
<evidence type="ECO:0000313" key="13">
    <source>
        <dbReference type="Proteomes" id="UP001155280"/>
    </source>
</evidence>
<dbReference type="Pfam" id="PF01725">
    <property type="entry name" value="Ham1p_like"/>
    <property type="match status" value="1"/>
</dbReference>
<feature type="active site" description="Proton acceptor" evidence="10">
    <location>
        <position position="68"/>
    </location>
</feature>
<dbReference type="GO" id="GO:0009117">
    <property type="term" value="P:nucleotide metabolic process"/>
    <property type="evidence" value="ECO:0007669"/>
    <property type="project" value="UniProtKB-KW"/>
</dbReference>
<feature type="binding site" evidence="10">
    <location>
        <position position="69"/>
    </location>
    <ligand>
        <name>substrate</name>
    </ligand>
</feature>
<accession>A0A9X2R9Q6</accession>
<dbReference type="GO" id="GO:0009146">
    <property type="term" value="P:purine nucleoside triphosphate catabolic process"/>
    <property type="evidence" value="ECO:0007669"/>
    <property type="project" value="UniProtKB-UniRule"/>
</dbReference>
<dbReference type="InterPro" id="IPR002637">
    <property type="entry name" value="RdgB/HAM1"/>
</dbReference>
<dbReference type="Proteomes" id="UP001155280">
    <property type="component" value="Unassembled WGS sequence"/>
</dbReference>
<dbReference type="PANTHER" id="PTHR11067:SF9">
    <property type="entry name" value="INOSINE TRIPHOSPHATE PYROPHOSPHATASE"/>
    <property type="match status" value="1"/>
</dbReference>
<keyword evidence="6 10" id="KW-0460">Magnesium</keyword>
<dbReference type="RefSeq" id="WP_241551943.1">
    <property type="nucleotide sequence ID" value="NZ_JANCNS010000002.1"/>
</dbReference>
<dbReference type="GO" id="GO:0017111">
    <property type="term" value="F:ribonucleoside triphosphate phosphatase activity"/>
    <property type="evidence" value="ECO:0007669"/>
    <property type="project" value="InterPro"/>
</dbReference>
<dbReference type="SUPFAM" id="SSF52972">
    <property type="entry name" value="ITPase-like"/>
    <property type="match status" value="1"/>
</dbReference>
<feature type="binding site" evidence="10">
    <location>
        <position position="68"/>
    </location>
    <ligand>
        <name>Mg(2+)</name>
        <dbReference type="ChEBI" id="CHEBI:18420"/>
    </ligand>
</feature>
<dbReference type="Gene3D" id="3.90.950.10">
    <property type="match status" value="1"/>
</dbReference>
<feature type="binding site" evidence="10">
    <location>
        <begin position="176"/>
        <end position="177"/>
    </location>
    <ligand>
        <name>substrate</name>
    </ligand>
</feature>
<dbReference type="GO" id="GO:0035870">
    <property type="term" value="F:dITP diphosphatase activity"/>
    <property type="evidence" value="ECO:0007669"/>
    <property type="project" value="UniProtKB-UniRule"/>
</dbReference>
<dbReference type="InterPro" id="IPR029001">
    <property type="entry name" value="ITPase-like_fam"/>
</dbReference>
<gene>
    <name evidence="12" type="ORF">MKO06_09480</name>
</gene>
<proteinExistence type="inferred from homology"/>
<evidence type="ECO:0000313" key="12">
    <source>
        <dbReference type="EMBL" id="MCP9200139.1"/>
    </source>
</evidence>
<feature type="binding site" evidence="10">
    <location>
        <begin position="148"/>
        <end position="151"/>
    </location>
    <ligand>
        <name>substrate</name>
    </ligand>
</feature>
<evidence type="ECO:0000256" key="10">
    <source>
        <dbReference type="HAMAP-Rule" id="MF_01405"/>
    </source>
</evidence>
<dbReference type="NCBIfam" id="NF011398">
    <property type="entry name" value="PRK14823.1"/>
    <property type="match status" value="1"/>
</dbReference>
<dbReference type="NCBIfam" id="TIGR00042">
    <property type="entry name" value="RdgB/HAM1 family non-canonical purine NTP pyrophosphatase"/>
    <property type="match status" value="1"/>
</dbReference>
<evidence type="ECO:0000256" key="6">
    <source>
        <dbReference type="ARBA" id="ARBA00022842"/>
    </source>
</evidence>
<dbReference type="CDD" id="cd00515">
    <property type="entry name" value="HAM1"/>
    <property type="match status" value="1"/>
</dbReference>
<protein>
    <recommendedName>
        <fullName evidence="10">dITP/XTP pyrophosphatase</fullName>
        <ecNumber evidence="10">3.6.1.66</ecNumber>
    </recommendedName>
    <alternativeName>
        <fullName evidence="10">Non-canonical purine NTP pyrophosphatase</fullName>
    </alternativeName>
    <alternativeName>
        <fullName evidence="10">Non-standard purine NTP pyrophosphatase</fullName>
    </alternativeName>
    <alternativeName>
        <fullName evidence="10">Nucleoside-triphosphate diphosphatase</fullName>
    </alternativeName>
    <alternativeName>
        <fullName evidence="10">Nucleoside-triphosphate pyrophosphatase</fullName>
        <shortName evidence="10">NTPase</shortName>
    </alternativeName>
</protein>
<evidence type="ECO:0000256" key="11">
    <source>
        <dbReference type="RuleBase" id="RU003781"/>
    </source>
</evidence>
<feature type="binding site" evidence="10">
    <location>
        <position position="171"/>
    </location>
    <ligand>
        <name>substrate</name>
    </ligand>
</feature>
<comment type="catalytic activity">
    <reaction evidence="9 10">
        <text>XTP + H2O = XMP + diphosphate + H(+)</text>
        <dbReference type="Rhea" id="RHEA:28610"/>
        <dbReference type="ChEBI" id="CHEBI:15377"/>
        <dbReference type="ChEBI" id="CHEBI:15378"/>
        <dbReference type="ChEBI" id="CHEBI:33019"/>
        <dbReference type="ChEBI" id="CHEBI:57464"/>
        <dbReference type="ChEBI" id="CHEBI:61314"/>
        <dbReference type="EC" id="3.6.1.66"/>
    </reaction>
</comment>
<evidence type="ECO:0000256" key="2">
    <source>
        <dbReference type="ARBA" id="ARBA00011738"/>
    </source>
</evidence>
<dbReference type="GO" id="GO:0000166">
    <property type="term" value="F:nucleotide binding"/>
    <property type="evidence" value="ECO:0007669"/>
    <property type="project" value="UniProtKB-KW"/>
</dbReference>
<feature type="binding site" evidence="10">
    <location>
        <position position="39"/>
    </location>
    <ligand>
        <name>Mg(2+)</name>
        <dbReference type="ChEBI" id="CHEBI:18420"/>
    </ligand>
</feature>
<keyword evidence="13" id="KW-1185">Reference proteome</keyword>
<comment type="similarity">
    <text evidence="1 10 11">Belongs to the HAM1 NTPase family.</text>
</comment>
<dbReference type="EMBL" id="JANCNS010000002">
    <property type="protein sequence ID" value="MCP9200139.1"/>
    <property type="molecule type" value="Genomic_DNA"/>
</dbReference>
<comment type="catalytic activity">
    <reaction evidence="10">
        <text>ITP + H2O = IMP + diphosphate + H(+)</text>
        <dbReference type="Rhea" id="RHEA:29399"/>
        <dbReference type="ChEBI" id="CHEBI:15377"/>
        <dbReference type="ChEBI" id="CHEBI:15378"/>
        <dbReference type="ChEBI" id="CHEBI:33019"/>
        <dbReference type="ChEBI" id="CHEBI:58053"/>
        <dbReference type="ChEBI" id="CHEBI:61402"/>
        <dbReference type="EC" id="3.6.1.66"/>
    </reaction>
</comment>
<feature type="binding site" evidence="10">
    <location>
        <begin position="7"/>
        <end position="12"/>
    </location>
    <ligand>
        <name>substrate</name>
    </ligand>
</feature>
<keyword evidence="5 10" id="KW-0378">Hydrolase</keyword>
<dbReference type="GO" id="GO:0036222">
    <property type="term" value="F:XTP diphosphatase activity"/>
    <property type="evidence" value="ECO:0007669"/>
    <property type="project" value="UniProtKB-UniRule"/>
</dbReference>
<dbReference type="PANTHER" id="PTHR11067">
    <property type="entry name" value="INOSINE TRIPHOSPHATE PYROPHOSPHATASE/HAM1 PROTEIN"/>
    <property type="match status" value="1"/>
</dbReference>
<name>A0A9X2R9Q6_9FLAO</name>
<comment type="cofactor">
    <cofactor evidence="10">
        <name>Mg(2+)</name>
        <dbReference type="ChEBI" id="CHEBI:18420"/>
    </cofactor>
    <text evidence="10">Binds 1 Mg(2+) ion per subunit.</text>
</comment>
<comment type="function">
    <text evidence="10">Pyrophosphatase that catalyzes the hydrolysis of nucleoside triphosphates to their monophosphate derivatives, with a high preference for the non-canonical purine nucleotides XTP (xanthosine triphosphate), dITP (deoxyinosine triphosphate) and ITP. Seems to function as a house-cleaning enzyme that removes non-canonical purine nucleotides from the nucleotide pool, thus preventing their incorporation into DNA/RNA and avoiding chromosomal lesions.</text>
</comment>
<dbReference type="GO" id="GO:0005829">
    <property type="term" value="C:cytosol"/>
    <property type="evidence" value="ECO:0007669"/>
    <property type="project" value="TreeGrafter"/>
</dbReference>
<evidence type="ECO:0000256" key="8">
    <source>
        <dbReference type="ARBA" id="ARBA00051875"/>
    </source>
</evidence>
<evidence type="ECO:0000256" key="4">
    <source>
        <dbReference type="ARBA" id="ARBA00022741"/>
    </source>
</evidence>
<comment type="catalytic activity">
    <reaction evidence="8 10">
        <text>dITP + H2O = dIMP + diphosphate + H(+)</text>
        <dbReference type="Rhea" id="RHEA:28342"/>
        <dbReference type="ChEBI" id="CHEBI:15377"/>
        <dbReference type="ChEBI" id="CHEBI:15378"/>
        <dbReference type="ChEBI" id="CHEBI:33019"/>
        <dbReference type="ChEBI" id="CHEBI:61194"/>
        <dbReference type="ChEBI" id="CHEBI:61382"/>
        <dbReference type="EC" id="3.6.1.66"/>
    </reaction>
</comment>
<comment type="subunit">
    <text evidence="2 10">Homodimer.</text>
</comment>
<reference evidence="12" key="1">
    <citation type="submission" date="2022-07" db="EMBL/GenBank/DDBJ databases">
        <title>Gramela sediminis sp. nov., isolated from deep-sea sediment of the Indian Ocean.</title>
        <authorList>
            <person name="Shi H."/>
        </authorList>
    </citation>
    <scope>NUCLEOTIDE SEQUENCE</scope>
    <source>
        <strain evidence="12">GC03-9</strain>
    </source>
</reference>
<evidence type="ECO:0000256" key="7">
    <source>
        <dbReference type="ARBA" id="ARBA00023080"/>
    </source>
</evidence>
<dbReference type="GO" id="GO:0046872">
    <property type="term" value="F:metal ion binding"/>
    <property type="evidence" value="ECO:0007669"/>
    <property type="project" value="UniProtKB-KW"/>
</dbReference>